<dbReference type="CDD" id="cd00158">
    <property type="entry name" value="RHOD"/>
    <property type="match status" value="1"/>
</dbReference>
<dbReference type="SMART" id="SM00450">
    <property type="entry name" value="RHOD"/>
    <property type="match status" value="1"/>
</dbReference>
<dbReference type="Pfam" id="PF00581">
    <property type="entry name" value="Rhodanese"/>
    <property type="match status" value="1"/>
</dbReference>
<keyword evidence="3" id="KW-1185">Reference proteome</keyword>
<feature type="domain" description="Rhodanese" evidence="1">
    <location>
        <begin position="40"/>
        <end position="126"/>
    </location>
</feature>
<dbReference type="SUPFAM" id="SSF52821">
    <property type="entry name" value="Rhodanese/Cell cycle control phosphatase"/>
    <property type="match status" value="1"/>
</dbReference>
<dbReference type="EMBL" id="BAABAV010000004">
    <property type="protein sequence ID" value="GAA4270700.1"/>
    <property type="molecule type" value="Genomic_DNA"/>
</dbReference>
<sequence>MINRFLFLASLIFVFGCNKIPENNGQTKVISQEEMQTLLQLDDVQLVDVRTPKEFSDGYIENAINIDFLSPDFNKGIQRLDKEKPVIVYCRSGKRSGKCSKVLVEAGFKKIYDLEGGFSKWKQEEVTKN</sequence>
<dbReference type="RefSeq" id="WP_139003079.1">
    <property type="nucleotide sequence ID" value="NZ_BAABAV010000004.1"/>
</dbReference>
<proteinExistence type="predicted"/>
<name>A0ABP8EES3_9FLAO</name>
<protein>
    <submittedName>
        <fullName evidence="2">Rhodanese-like domain-containing protein</fullName>
    </submittedName>
</protein>
<dbReference type="InterPro" id="IPR050229">
    <property type="entry name" value="GlpE_sulfurtransferase"/>
</dbReference>
<evidence type="ECO:0000313" key="3">
    <source>
        <dbReference type="Proteomes" id="UP001500027"/>
    </source>
</evidence>
<evidence type="ECO:0000259" key="1">
    <source>
        <dbReference type="PROSITE" id="PS50206"/>
    </source>
</evidence>
<dbReference type="PROSITE" id="PS51257">
    <property type="entry name" value="PROKAR_LIPOPROTEIN"/>
    <property type="match status" value="1"/>
</dbReference>
<dbReference type="InterPro" id="IPR036873">
    <property type="entry name" value="Rhodanese-like_dom_sf"/>
</dbReference>
<dbReference type="PANTHER" id="PTHR43031:SF1">
    <property type="entry name" value="PYRIDINE NUCLEOTIDE-DISULPHIDE OXIDOREDUCTASE"/>
    <property type="match status" value="1"/>
</dbReference>
<dbReference type="PANTHER" id="PTHR43031">
    <property type="entry name" value="FAD-DEPENDENT OXIDOREDUCTASE"/>
    <property type="match status" value="1"/>
</dbReference>
<dbReference type="Gene3D" id="3.40.250.10">
    <property type="entry name" value="Rhodanese-like domain"/>
    <property type="match status" value="1"/>
</dbReference>
<reference evidence="3" key="1">
    <citation type="journal article" date="2019" name="Int. J. Syst. Evol. Microbiol.">
        <title>The Global Catalogue of Microorganisms (GCM) 10K type strain sequencing project: providing services to taxonomists for standard genome sequencing and annotation.</title>
        <authorList>
            <consortium name="The Broad Institute Genomics Platform"/>
            <consortium name="The Broad Institute Genome Sequencing Center for Infectious Disease"/>
            <person name="Wu L."/>
            <person name="Ma J."/>
        </authorList>
    </citation>
    <scope>NUCLEOTIDE SEQUENCE [LARGE SCALE GENOMIC DNA]</scope>
    <source>
        <strain evidence="3">JCM 17452</strain>
    </source>
</reference>
<organism evidence="2 3">
    <name type="scientific">Hyunsoonleella aestuarii</name>
    <dbReference type="NCBI Taxonomy" id="912802"/>
    <lineage>
        <taxon>Bacteria</taxon>
        <taxon>Pseudomonadati</taxon>
        <taxon>Bacteroidota</taxon>
        <taxon>Flavobacteriia</taxon>
        <taxon>Flavobacteriales</taxon>
        <taxon>Flavobacteriaceae</taxon>
    </lineage>
</organism>
<accession>A0ABP8EES3</accession>
<gene>
    <name evidence="2" type="ORF">GCM10022257_28010</name>
</gene>
<dbReference type="InterPro" id="IPR001763">
    <property type="entry name" value="Rhodanese-like_dom"/>
</dbReference>
<dbReference type="PROSITE" id="PS50206">
    <property type="entry name" value="RHODANESE_3"/>
    <property type="match status" value="1"/>
</dbReference>
<evidence type="ECO:0000313" key="2">
    <source>
        <dbReference type="EMBL" id="GAA4270700.1"/>
    </source>
</evidence>
<dbReference type="Proteomes" id="UP001500027">
    <property type="component" value="Unassembled WGS sequence"/>
</dbReference>
<comment type="caution">
    <text evidence="2">The sequence shown here is derived from an EMBL/GenBank/DDBJ whole genome shotgun (WGS) entry which is preliminary data.</text>
</comment>